<dbReference type="SUPFAM" id="SSF161098">
    <property type="entry name" value="MetI-like"/>
    <property type="match status" value="1"/>
</dbReference>
<evidence type="ECO:0000256" key="11">
    <source>
        <dbReference type="RuleBase" id="RU363032"/>
    </source>
</evidence>
<dbReference type="AlphaFoldDB" id="A0A7W6NAR7"/>
<organism evidence="13 14">
    <name type="scientific">Devosia subaequoris</name>
    <dbReference type="NCBI Taxonomy" id="395930"/>
    <lineage>
        <taxon>Bacteria</taxon>
        <taxon>Pseudomonadati</taxon>
        <taxon>Pseudomonadota</taxon>
        <taxon>Alphaproteobacteria</taxon>
        <taxon>Hyphomicrobiales</taxon>
        <taxon>Devosiaceae</taxon>
        <taxon>Devosia</taxon>
    </lineage>
</organism>
<evidence type="ECO:0000256" key="1">
    <source>
        <dbReference type="ARBA" id="ARBA00002264"/>
    </source>
</evidence>
<proteinExistence type="inferred from homology"/>
<accession>A0A7W6NAR7</accession>
<keyword evidence="9 11" id="KW-0472">Membrane</keyword>
<keyword evidence="14" id="KW-1185">Reference proteome</keyword>
<dbReference type="InterPro" id="IPR050901">
    <property type="entry name" value="BP-dep_ABC_trans_perm"/>
</dbReference>
<gene>
    <name evidence="13" type="ORF">GGR20_000825</name>
</gene>
<dbReference type="Proteomes" id="UP000547011">
    <property type="component" value="Unassembled WGS sequence"/>
</dbReference>
<evidence type="ECO:0000256" key="6">
    <source>
        <dbReference type="ARBA" id="ARBA00022597"/>
    </source>
</evidence>
<keyword evidence="8 11" id="KW-1133">Transmembrane helix</keyword>
<comment type="similarity">
    <text evidence="3">Belongs to the binding-protein-dependent transport system permease family. MalFG subfamily.</text>
</comment>
<dbReference type="PROSITE" id="PS50928">
    <property type="entry name" value="ABC_TM1"/>
    <property type="match status" value="1"/>
</dbReference>
<dbReference type="RefSeq" id="WP_183309921.1">
    <property type="nucleotide sequence ID" value="NZ_JACIEW010000001.1"/>
</dbReference>
<dbReference type="Gene3D" id="1.10.3720.10">
    <property type="entry name" value="MetI-like"/>
    <property type="match status" value="1"/>
</dbReference>
<evidence type="ECO:0000256" key="4">
    <source>
        <dbReference type="ARBA" id="ARBA00022448"/>
    </source>
</evidence>
<evidence type="ECO:0000256" key="3">
    <source>
        <dbReference type="ARBA" id="ARBA00009047"/>
    </source>
</evidence>
<dbReference type="PANTHER" id="PTHR32243:SF50">
    <property type="entry name" value="MALTOSE_MALTODEXTRIN TRANSPORT SYSTEM PERMEASE PROTEIN MALG"/>
    <property type="match status" value="1"/>
</dbReference>
<feature type="transmembrane region" description="Helical" evidence="11">
    <location>
        <begin position="74"/>
        <end position="93"/>
    </location>
</feature>
<evidence type="ECO:0000313" key="14">
    <source>
        <dbReference type="Proteomes" id="UP000547011"/>
    </source>
</evidence>
<reference evidence="13 14" key="1">
    <citation type="submission" date="2020-08" db="EMBL/GenBank/DDBJ databases">
        <title>Genomic Encyclopedia of Type Strains, Phase IV (KMG-IV): sequencing the most valuable type-strain genomes for metagenomic binning, comparative biology and taxonomic classification.</title>
        <authorList>
            <person name="Goeker M."/>
        </authorList>
    </citation>
    <scope>NUCLEOTIDE SEQUENCE [LARGE SCALE GENOMIC DNA]</scope>
    <source>
        <strain evidence="13 14">DSM 23447</strain>
    </source>
</reference>
<evidence type="ECO:0000259" key="12">
    <source>
        <dbReference type="PROSITE" id="PS50928"/>
    </source>
</evidence>
<evidence type="ECO:0000256" key="10">
    <source>
        <dbReference type="ARBA" id="ARBA00041109"/>
    </source>
</evidence>
<evidence type="ECO:0000256" key="2">
    <source>
        <dbReference type="ARBA" id="ARBA00004651"/>
    </source>
</evidence>
<keyword evidence="4 11" id="KW-0813">Transport</keyword>
<feature type="transmembrane region" description="Helical" evidence="11">
    <location>
        <begin position="105"/>
        <end position="129"/>
    </location>
</feature>
<keyword evidence="5" id="KW-1003">Cell membrane</keyword>
<dbReference type="InterPro" id="IPR035906">
    <property type="entry name" value="MetI-like_sf"/>
</dbReference>
<keyword evidence="6" id="KW-0762">Sugar transport</keyword>
<feature type="domain" description="ABC transmembrane type-1" evidence="12">
    <location>
        <begin position="70"/>
        <end position="261"/>
    </location>
</feature>
<dbReference type="InterPro" id="IPR000515">
    <property type="entry name" value="MetI-like"/>
</dbReference>
<comment type="subcellular location">
    <subcellularLocation>
        <location evidence="2 11">Cell membrane</location>
        <topology evidence="2 11">Multi-pass membrane protein</topology>
    </subcellularLocation>
</comment>
<evidence type="ECO:0000256" key="8">
    <source>
        <dbReference type="ARBA" id="ARBA00022989"/>
    </source>
</evidence>
<comment type="function">
    <text evidence="1">Part of the ABC transporter complex MalEFGK involved in maltose/maltodextrin import. Probably responsible for the translocation of the substrate across the membrane.</text>
</comment>
<dbReference type="CDD" id="cd06261">
    <property type="entry name" value="TM_PBP2"/>
    <property type="match status" value="1"/>
</dbReference>
<sequence length="276" mass="29689">MNRGNSRLRNALLDLLTIFLLGLVLLPIIWVFIASIRPDADIMSRSLIPMQITFDHFAEIFSRGDFLVALRNSLIVGTLVAVCTVLIAVPAAYSLSRFTYRGRDFIGFLILATQMLPAVAVLVPLVVIIRSLGLANTLTALTFTHLALGLPIAVWMLKGYIDAVPRELEEAAVIDGSSQLGAMVRITLPLIRPAVIAVGTFAFVLSWGEFLLALALITSAEVKTLPLALQTLFDPYSFSWGVVMAGGVVIAAPTVVLFLLFRNQLVGGLTAGGIKG</sequence>
<protein>
    <recommendedName>
        <fullName evidence="10">Maltose/maltodextrin transport system permease protein MalG</fullName>
    </recommendedName>
</protein>
<dbReference type="EMBL" id="JACIEW010000001">
    <property type="protein sequence ID" value="MBB4051207.1"/>
    <property type="molecule type" value="Genomic_DNA"/>
</dbReference>
<comment type="caution">
    <text evidence="13">The sequence shown here is derived from an EMBL/GenBank/DDBJ whole genome shotgun (WGS) entry which is preliminary data.</text>
</comment>
<evidence type="ECO:0000256" key="9">
    <source>
        <dbReference type="ARBA" id="ARBA00023136"/>
    </source>
</evidence>
<evidence type="ECO:0000256" key="5">
    <source>
        <dbReference type="ARBA" id="ARBA00022475"/>
    </source>
</evidence>
<feature type="transmembrane region" description="Helical" evidence="11">
    <location>
        <begin position="135"/>
        <end position="157"/>
    </location>
</feature>
<dbReference type="PANTHER" id="PTHR32243">
    <property type="entry name" value="MALTOSE TRANSPORT SYSTEM PERMEASE-RELATED"/>
    <property type="match status" value="1"/>
</dbReference>
<dbReference type="Pfam" id="PF00528">
    <property type="entry name" value="BPD_transp_1"/>
    <property type="match status" value="1"/>
</dbReference>
<keyword evidence="7 11" id="KW-0812">Transmembrane</keyword>
<evidence type="ECO:0000256" key="7">
    <source>
        <dbReference type="ARBA" id="ARBA00022692"/>
    </source>
</evidence>
<feature type="transmembrane region" description="Helical" evidence="11">
    <location>
        <begin position="12"/>
        <end position="33"/>
    </location>
</feature>
<name>A0A7W6NAR7_9HYPH</name>
<feature type="transmembrane region" description="Helical" evidence="11">
    <location>
        <begin position="194"/>
        <end position="218"/>
    </location>
</feature>
<dbReference type="GO" id="GO:0055085">
    <property type="term" value="P:transmembrane transport"/>
    <property type="evidence" value="ECO:0007669"/>
    <property type="project" value="InterPro"/>
</dbReference>
<dbReference type="GO" id="GO:0005886">
    <property type="term" value="C:plasma membrane"/>
    <property type="evidence" value="ECO:0007669"/>
    <property type="project" value="UniProtKB-SubCell"/>
</dbReference>
<evidence type="ECO:0000313" key="13">
    <source>
        <dbReference type="EMBL" id="MBB4051207.1"/>
    </source>
</evidence>
<feature type="transmembrane region" description="Helical" evidence="11">
    <location>
        <begin position="238"/>
        <end position="261"/>
    </location>
</feature>